<dbReference type="PANTHER" id="PTHR30055:SF200">
    <property type="entry name" value="HTH-TYPE TRANSCRIPTIONAL REPRESSOR BDCR"/>
    <property type="match status" value="1"/>
</dbReference>
<dbReference type="InterPro" id="IPR001647">
    <property type="entry name" value="HTH_TetR"/>
</dbReference>
<dbReference type="PROSITE" id="PS50977">
    <property type="entry name" value="HTH_TETR_2"/>
    <property type="match status" value="1"/>
</dbReference>
<dbReference type="InterPro" id="IPR036271">
    <property type="entry name" value="Tet_transcr_reg_TetR-rel_C_sf"/>
</dbReference>
<proteinExistence type="predicted"/>
<dbReference type="PANTHER" id="PTHR30055">
    <property type="entry name" value="HTH-TYPE TRANSCRIPTIONAL REGULATOR RUTR"/>
    <property type="match status" value="1"/>
</dbReference>
<feature type="DNA-binding region" description="H-T-H motif" evidence="2">
    <location>
        <begin position="60"/>
        <end position="79"/>
    </location>
</feature>
<dbReference type="InterPro" id="IPR050109">
    <property type="entry name" value="HTH-type_TetR-like_transc_reg"/>
</dbReference>
<keyword evidence="1 2" id="KW-0238">DNA-binding</keyword>
<dbReference type="PRINTS" id="PR00455">
    <property type="entry name" value="HTHTETR"/>
</dbReference>
<keyword evidence="5" id="KW-1185">Reference proteome</keyword>
<evidence type="ECO:0000256" key="2">
    <source>
        <dbReference type="PROSITE-ProRule" id="PRU00335"/>
    </source>
</evidence>
<accession>A0ABX6SVX2</accession>
<dbReference type="InterPro" id="IPR009057">
    <property type="entry name" value="Homeodomain-like_sf"/>
</dbReference>
<organism evidence="4 5">
    <name type="scientific">Aeromicrobium senzhongii</name>
    <dbReference type="NCBI Taxonomy" id="2663859"/>
    <lineage>
        <taxon>Bacteria</taxon>
        <taxon>Bacillati</taxon>
        <taxon>Actinomycetota</taxon>
        <taxon>Actinomycetes</taxon>
        <taxon>Propionibacteriales</taxon>
        <taxon>Nocardioidaceae</taxon>
        <taxon>Aeromicrobium</taxon>
    </lineage>
</organism>
<protein>
    <submittedName>
        <fullName evidence="4">TetR/AcrR family transcriptional regulator</fullName>
    </submittedName>
</protein>
<dbReference type="SUPFAM" id="SSF46689">
    <property type="entry name" value="Homeodomain-like"/>
    <property type="match status" value="1"/>
</dbReference>
<dbReference type="RefSeq" id="WP_154595796.1">
    <property type="nucleotide sequence ID" value="NZ_CP060587.1"/>
</dbReference>
<evidence type="ECO:0000256" key="1">
    <source>
        <dbReference type="ARBA" id="ARBA00023125"/>
    </source>
</evidence>
<dbReference type="Proteomes" id="UP000515871">
    <property type="component" value="Chromosome"/>
</dbReference>
<dbReference type="InterPro" id="IPR041490">
    <property type="entry name" value="KstR2_TetR_C"/>
</dbReference>
<feature type="domain" description="HTH tetR-type" evidence="3">
    <location>
        <begin position="37"/>
        <end position="97"/>
    </location>
</feature>
<dbReference type="SUPFAM" id="SSF48498">
    <property type="entry name" value="Tetracyclin repressor-like, C-terminal domain"/>
    <property type="match status" value="1"/>
</dbReference>
<name>A0ABX6SVX2_9ACTN</name>
<dbReference type="Pfam" id="PF00440">
    <property type="entry name" value="TetR_N"/>
    <property type="match status" value="1"/>
</dbReference>
<gene>
    <name evidence="4" type="ORF">H9L21_02700</name>
</gene>
<dbReference type="Gene3D" id="1.10.357.10">
    <property type="entry name" value="Tetracycline Repressor, domain 2"/>
    <property type="match status" value="1"/>
</dbReference>
<sequence>MTKTPHPRTDCELPRALVVDREHAERRLEDFWRERATGASRKVLCGATLAFVDRGYHGASTREIAARSGMSPAAVYIHFASKQELFHRIALDGHVASTGAFSDAARQGADPLTQLRLGVASFATWNAEMNLLSRSIEYEVRLHRGPEFADVWTLRRGVEEHVLQILRAGCDEGVFRIADVEWTKIMILSACVDVARWYRHGSSRTPTSIGFQYAELATTLAGATPLSR</sequence>
<reference evidence="4 5" key="1">
    <citation type="submission" date="2020-08" db="EMBL/GenBank/DDBJ databases">
        <title>Novel species in genus Aeromicrobium.</title>
        <authorList>
            <person name="Zhang G."/>
        </authorList>
    </citation>
    <scope>NUCLEOTIDE SEQUENCE [LARGE SCALE GENOMIC DNA]</scope>
    <source>
        <strain evidence="5">zg-629</strain>
    </source>
</reference>
<evidence type="ECO:0000313" key="4">
    <source>
        <dbReference type="EMBL" id="QNL94885.1"/>
    </source>
</evidence>
<dbReference type="EMBL" id="CP060587">
    <property type="protein sequence ID" value="QNL94885.1"/>
    <property type="molecule type" value="Genomic_DNA"/>
</dbReference>
<evidence type="ECO:0000259" key="3">
    <source>
        <dbReference type="PROSITE" id="PS50977"/>
    </source>
</evidence>
<evidence type="ECO:0000313" key="5">
    <source>
        <dbReference type="Proteomes" id="UP000515871"/>
    </source>
</evidence>
<dbReference type="Pfam" id="PF17932">
    <property type="entry name" value="TetR_C_24"/>
    <property type="match status" value="1"/>
</dbReference>